<keyword evidence="1" id="KW-0472">Membrane</keyword>
<feature type="transmembrane region" description="Helical" evidence="1">
    <location>
        <begin position="21"/>
        <end position="41"/>
    </location>
</feature>
<dbReference type="AlphaFoldDB" id="A0A5R9IL36"/>
<evidence type="ECO:0000256" key="1">
    <source>
        <dbReference type="SAM" id="Phobius"/>
    </source>
</evidence>
<dbReference type="Pfam" id="PF11201">
    <property type="entry name" value="DUF2982"/>
    <property type="match status" value="1"/>
</dbReference>
<sequence length="233" mass="26935">MANAQKPKNLLIRAMSKRNGLFLTVLGILLFLLLLVVASFWWDSFKIQLIFLFMACFVVFFLGVLKLKEPDYSYQLDEDGLIHFHRCGSWKIYWDNIQRVGLVKPDQVTMEQRLSYTGVKLKDIQALADGISPRLANRLLHEQKPLLMVALRHGQLDMQESIINFDPYPLNGKLYRGPLGAFLHRSQALHKAYGYHLFLADDTLDRDPDEFIQLLKQTIETQQKLNDQPTTSV</sequence>
<keyword evidence="1" id="KW-0812">Transmembrane</keyword>
<dbReference type="OrthoDB" id="7061905at2"/>
<proteinExistence type="predicted"/>
<protein>
    <submittedName>
        <fullName evidence="2">DUF2982 domain-containing protein</fullName>
    </submittedName>
</protein>
<gene>
    <name evidence="2" type="ORF">FE810_05965</name>
</gene>
<name>A0A5R9IL36_9GAMM</name>
<evidence type="ECO:0000313" key="3">
    <source>
        <dbReference type="Proteomes" id="UP000307790"/>
    </source>
</evidence>
<reference evidence="2 3" key="1">
    <citation type="submission" date="2019-05" db="EMBL/GenBank/DDBJ databases">
        <title>Genome sequences of Thalassotalea litorea 1K03283.</title>
        <authorList>
            <person name="Zhang D."/>
        </authorList>
    </citation>
    <scope>NUCLEOTIDE SEQUENCE [LARGE SCALE GENOMIC DNA]</scope>
    <source>
        <strain evidence="2 3">MCCC 1K03283</strain>
    </source>
</reference>
<dbReference type="EMBL" id="VCBC01000005">
    <property type="protein sequence ID" value="TLU66245.1"/>
    <property type="molecule type" value="Genomic_DNA"/>
</dbReference>
<dbReference type="Proteomes" id="UP000307790">
    <property type="component" value="Unassembled WGS sequence"/>
</dbReference>
<keyword evidence="1" id="KW-1133">Transmembrane helix</keyword>
<accession>A0A5R9IL36</accession>
<dbReference type="InterPro" id="IPR021367">
    <property type="entry name" value="DUF2982"/>
</dbReference>
<organism evidence="2 3">
    <name type="scientific">Thalassotalea litorea</name>
    <dbReference type="NCBI Taxonomy" id="2020715"/>
    <lineage>
        <taxon>Bacteria</taxon>
        <taxon>Pseudomonadati</taxon>
        <taxon>Pseudomonadota</taxon>
        <taxon>Gammaproteobacteria</taxon>
        <taxon>Alteromonadales</taxon>
        <taxon>Colwelliaceae</taxon>
        <taxon>Thalassotalea</taxon>
    </lineage>
</organism>
<keyword evidence="3" id="KW-1185">Reference proteome</keyword>
<feature type="transmembrane region" description="Helical" evidence="1">
    <location>
        <begin position="47"/>
        <end position="65"/>
    </location>
</feature>
<dbReference type="RefSeq" id="WP_138319121.1">
    <property type="nucleotide sequence ID" value="NZ_VCBC01000005.1"/>
</dbReference>
<comment type="caution">
    <text evidence="2">The sequence shown here is derived from an EMBL/GenBank/DDBJ whole genome shotgun (WGS) entry which is preliminary data.</text>
</comment>
<evidence type="ECO:0000313" key="2">
    <source>
        <dbReference type="EMBL" id="TLU66245.1"/>
    </source>
</evidence>